<evidence type="ECO:0000259" key="6">
    <source>
        <dbReference type="PROSITE" id="PS50801"/>
    </source>
</evidence>
<feature type="domain" description="STAS" evidence="6">
    <location>
        <begin position="696"/>
        <end position="835"/>
    </location>
</feature>
<dbReference type="Pfam" id="PF01740">
    <property type="entry name" value="STAS"/>
    <property type="match status" value="1"/>
</dbReference>
<dbReference type="PANTHER" id="PTHR11814">
    <property type="entry name" value="SULFATE TRANSPORTER"/>
    <property type="match status" value="1"/>
</dbReference>
<feature type="transmembrane region" description="Helical" evidence="5">
    <location>
        <begin position="347"/>
        <end position="367"/>
    </location>
</feature>
<dbReference type="Gene3D" id="3.30.750.24">
    <property type="entry name" value="STAS domain"/>
    <property type="match status" value="1"/>
</dbReference>
<organism evidence="7 8">
    <name type="scientific">Bactrocera dorsalis</name>
    <name type="common">Oriental fruit fly</name>
    <name type="synonym">Dacus dorsalis</name>
    <dbReference type="NCBI Taxonomy" id="27457"/>
    <lineage>
        <taxon>Eukaryota</taxon>
        <taxon>Metazoa</taxon>
        <taxon>Ecdysozoa</taxon>
        <taxon>Arthropoda</taxon>
        <taxon>Hexapoda</taxon>
        <taxon>Insecta</taxon>
        <taxon>Pterygota</taxon>
        <taxon>Neoptera</taxon>
        <taxon>Endopterygota</taxon>
        <taxon>Diptera</taxon>
        <taxon>Brachycera</taxon>
        <taxon>Muscomorpha</taxon>
        <taxon>Tephritoidea</taxon>
        <taxon>Tephritidae</taxon>
        <taxon>Bactrocera</taxon>
        <taxon>Bactrocera</taxon>
    </lineage>
</organism>
<dbReference type="Pfam" id="PF00916">
    <property type="entry name" value="Sulfate_transp"/>
    <property type="match status" value="1"/>
</dbReference>
<dbReference type="InterPro" id="IPR002645">
    <property type="entry name" value="STAS_dom"/>
</dbReference>
<accession>A0ABM3JVC8</accession>
<feature type="transmembrane region" description="Helical" evidence="5">
    <location>
        <begin position="545"/>
        <end position="567"/>
    </location>
</feature>
<feature type="transmembrane region" description="Helical" evidence="5">
    <location>
        <begin position="244"/>
        <end position="264"/>
    </location>
</feature>
<dbReference type="CDD" id="cd07042">
    <property type="entry name" value="STAS_SulP_like_sulfate_transporter"/>
    <property type="match status" value="1"/>
</dbReference>
<dbReference type="PROSITE" id="PS50801">
    <property type="entry name" value="STAS"/>
    <property type="match status" value="1"/>
</dbReference>
<sequence>MDKNLEVAVWKPINLKNVRKFAVEHFKRRRAPHGNATRQPTPLAADSVGVSNRVYVGNGDEAGTSSAISLSAGSIKATRLASVDALELASVVKVSKPTGTKPKLPKRLRATATTTATAITPRTSLRHKQYKQRLQQHPYTDVVVDASESRKMAQQNGDNETKPLTQAYLTEKPKIQPKYDVHRDVLSHEVVIKQTGYGARDKSIPSGVRRSWEHWSFLSLFVGIIPIVQWLPRYSLRRDAMGDLVAGITVAIMNIPHGMAYGILAGVTPGCGLSLAIFPVIVYMILGTSKHISIGTFAVISMMTLKVVQTYATEDHLLSAPAAAINGTLGDAAEAVKVAEIITPVEVATALAFCTGLLHLGMGFFRLGTLSALLSEPLVNGFTTGAAVHVTVSQLKDVLGVQVPRYKGAFKIVFTVIDLFKSIPKTNIVSLVICLCIMVFMTICNEWLKPCLKKRCRLPFPGELISVIGGTLISRLLNLHGNYGVTLVGDIPKGLPMPELPRMDLVPVVAVDSIAIAIVSFSVVMSMGLTFARKHAYEVRANQELFALGMANCISSCFSCYPLACSLSRSVIQEQTGGVTQIASLVSATLIIMTLLWMGPFFSTLPRCVLAGVIIVALKPMFLQAKELKKYSKQGKLELLTWLTTFILVVLIDIDYGLLIGILISLLALYIKGLKPYCCLLGTIPEAPAVYVDLNHHRNAVEVPETKIFRYVGSLNFATNMYFRRSLYDIIGLDMKKLQRNKTAVQQNGKTIENGEVSQLNAFNFLILDFSMLGHVDVAGCKAITDIMKELKALGVRLFISSPSDRVYDTLVHSMALGEGPFETFPTLHDAVEYAKACRLA</sequence>
<dbReference type="NCBIfam" id="TIGR00815">
    <property type="entry name" value="sulP"/>
    <property type="match status" value="1"/>
</dbReference>
<dbReference type="InterPro" id="IPR011547">
    <property type="entry name" value="SLC26A/SulP_dom"/>
</dbReference>
<feature type="transmembrane region" description="Helical" evidence="5">
    <location>
        <begin position="212"/>
        <end position="232"/>
    </location>
</feature>
<keyword evidence="4 5" id="KW-0472">Membrane</keyword>
<keyword evidence="2 5" id="KW-0812">Transmembrane</keyword>
<dbReference type="InterPro" id="IPR001902">
    <property type="entry name" value="SLC26A/SulP_fam"/>
</dbReference>
<feature type="transmembrane region" description="Helical" evidence="5">
    <location>
        <begin position="276"/>
        <end position="300"/>
    </location>
</feature>
<evidence type="ECO:0000256" key="1">
    <source>
        <dbReference type="ARBA" id="ARBA00004141"/>
    </source>
</evidence>
<evidence type="ECO:0000256" key="4">
    <source>
        <dbReference type="ARBA" id="ARBA00023136"/>
    </source>
</evidence>
<keyword evidence="7" id="KW-1185">Reference proteome</keyword>
<evidence type="ECO:0000313" key="8">
    <source>
        <dbReference type="RefSeq" id="XP_049313137.1"/>
    </source>
</evidence>
<reference evidence="8" key="1">
    <citation type="submission" date="2025-08" db="UniProtKB">
        <authorList>
            <consortium name="RefSeq"/>
        </authorList>
    </citation>
    <scope>IDENTIFICATION</scope>
    <source>
        <tissue evidence="8">Adult</tissue>
    </source>
</reference>
<gene>
    <name evidence="8" type="primary">LOC105224013</name>
</gene>
<keyword evidence="3 5" id="KW-1133">Transmembrane helix</keyword>
<proteinExistence type="predicted"/>
<dbReference type="InterPro" id="IPR036513">
    <property type="entry name" value="STAS_dom_sf"/>
</dbReference>
<feature type="transmembrane region" description="Helical" evidence="5">
    <location>
        <begin position="428"/>
        <end position="448"/>
    </location>
</feature>
<feature type="transmembrane region" description="Helical" evidence="5">
    <location>
        <begin position="643"/>
        <end position="671"/>
    </location>
</feature>
<dbReference type="Proteomes" id="UP001652620">
    <property type="component" value="Chromosome 5"/>
</dbReference>
<evidence type="ECO:0000256" key="3">
    <source>
        <dbReference type="ARBA" id="ARBA00022989"/>
    </source>
</evidence>
<dbReference type="RefSeq" id="XP_049313137.1">
    <property type="nucleotide sequence ID" value="XM_049457180.1"/>
</dbReference>
<feature type="transmembrane region" description="Helical" evidence="5">
    <location>
        <begin position="505"/>
        <end position="525"/>
    </location>
</feature>
<evidence type="ECO:0000256" key="5">
    <source>
        <dbReference type="SAM" id="Phobius"/>
    </source>
</evidence>
<protein>
    <submittedName>
        <fullName evidence="8">Solute carrier family 26 member 10 isoform X1</fullName>
    </submittedName>
</protein>
<comment type="subcellular location">
    <subcellularLocation>
        <location evidence="1">Membrane</location>
        <topology evidence="1">Multi-pass membrane protein</topology>
    </subcellularLocation>
</comment>
<evidence type="ECO:0000256" key="2">
    <source>
        <dbReference type="ARBA" id="ARBA00022692"/>
    </source>
</evidence>
<feature type="transmembrane region" description="Helical" evidence="5">
    <location>
        <begin position="579"/>
        <end position="598"/>
    </location>
</feature>
<evidence type="ECO:0000313" key="7">
    <source>
        <dbReference type="Proteomes" id="UP001652620"/>
    </source>
</evidence>
<dbReference type="SUPFAM" id="SSF52091">
    <property type="entry name" value="SpoIIaa-like"/>
    <property type="match status" value="1"/>
</dbReference>
<name>A0ABM3JVC8_BACDO</name>
<feature type="transmembrane region" description="Helical" evidence="5">
    <location>
        <begin position="604"/>
        <end position="622"/>
    </location>
</feature>
<dbReference type="GeneID" id="105224013"/>